<dbReference type="InterPro" id="IPR029039">
    <property type="entry name" value="Flavoprotein-like_sf"/>
</dbReference>
<dbReference type="InterPro" id="IPR008254">
    <property type="entry name" value="Flavodoxin/NO_synth"/>
</dbReference>
<evidence type="ECO:0000256" key="3">
    <source>
        <dbReference type="ARBA" id="ARBA00022643"/>
    </source>
</evidence>
<accession>A0A076PV25</accession>
<evidence type="ECO:0000256" key="2">
    <source>
        <dbReference type="ARBA" id="ARBA00022630"/>
    </source>
</evidence>
<dbReference type="HOGENOM" id="CLU_051402_2_1_4"/>
<dbReference type="KEGG" id="ctes:O987_15455"/>
<comment type="cofactor">
    <cofactor evidence="1">
        <name>FMN</name>
        <dbReference type="ChEBI" id="CHEBI:58210"/>
    </cofactor>
</comment>
<dbReference type="InterPro" id="IPR005025">
    <property type="entry name" value="FMN_Rdtase-like_dom"/>
</dbReference>
<dbReference type="GO" id="GO:0016020">
    <property type="term" value="C:membrane"/>
    <property type="evidence" value="ECO:0007669"/>
    <property type="project" value="TreeGrafter"/>
</dbReference>
<dbReference type="InterPro" id="IPR001226">
    <property type="entry name" value="Flavodoxin_CS"/>
</dbReference>
<dbReference type="Proteomes" id="UP000028782">
    <property type="component" value="Chromosome"/>
</dbReference>
<name>A0A076PV25_COMTE</name>
<dbReference type="PANTHER" id="PTHR30546:SF23">
    <property type="entry name" value="FLAVOPROTEIN-LIKE PROTEIN YCP4-RELATED"/>
    <property type="match status" value="1"/>
</dbReference>
<sequence>MAKKQDGGADGRADASKKEEIMSTIVVVYHSGYGHTQRMAQSVAQGAGAQLLAIDADGNLPDGGWEQLAAADAIVFGAPTYMAAPSWQFKKFADASSKAWFAQAWKDKLFAGFSNSASVQGDKQVTLDYFYHLAMQHGGVWVGLGLLPSNTKAAQRNDVNWMGSFSGAMAQSPSDASAGEMAAGDLETARQFGERVASAAARWAR</sequence>
<dbReference type="Pfam" id="PF03358">
    <property type="entry name" value="FMN_red"/>
    <property type="match status" value="1"/>
</dbReference>
<evidence type="ECO:0000256" key="4">
    <source>
        <dbReference type="ARBA" id="ARBA00029652"/>
    </source>
</evidence>
<dbReference type="AlphaFoldDB" id="A0A076PV25"/>
<organism evidence="6 7">
    <name type="scientific">Comamonas testosteroni TK102</name>
    <dbReference type="NCBI Taxonomy" id="1392005"/>
    <lineage>
        <taxon>Bacteria</taxon>
        <taxon>Pseudomonadati</taxon>
        <taxon>Pseudomonadota</taxon>
        <taxon>Betaproteobacteria</taxon>
        <taxon>Burkholderiales</taxon>
        <taxon>Comamonadaceae</taxon>
        <taxon>Comamonas</taxon>
    </lineage>
</organism>
<dbReference type="SUPFAM" id="SSF52218">
    <property type="entry name" value="Flavoproteins"/>
    <property type="match status" value="1"/>
</dbReference>
<evidence type="ECO:0000259" key="5">
    <source>
        <dbReference type="PROSITE" id="PS50902"/>
    </source>
</evidence>
<dbReference type="EMBL" id="CP006704">
    <property type="protein sequence ID" value="AIJ47202.1"/>
    <property type="molecule type" value="Genomic_DNA"/>
</dbReference>
<evidence type="ECO:0000313" key="6">
    <source>
        <dbReference type="EMBL" id="AIJ47202.1"/>
    </source>
</evidence>
<reference evidence="6 7" key="1">
    <citation type="journal article" date="2014" name="Genome Announc.">
        <title>Complete Genome Sequence of Polychlorinated Biphenyl Degrader Comamonas testosteroni TK102 (NBRC 109938).</title>
        <authorList>
            <person name="Fukuda K."/>
            <person name="Hosoyama A."/>
            <person name="Tsuchikane K."/>
            <person name="Ohji S."/>
            <person name="Yamazoe A."/>
            <person name="Fujita N."/>
            <person name="Shintani M."/>
            <person name="Kimbara K."/>
        </authorList>
    </citation>
    <scope>NUCLEOTIDE SEQUENCE [LARGE SCALE GENOMIC DNA]</scope>
    <source>
        <strain evidence="6">TK102</strain>
    </source>
</reference>
<dbReference type="Gene3D" id="3.40.50.360">
    <property type="match status" value="1"/>
</dbReference>
<feature type="domain" description="Flavodoxin-like" evidence="5">
    <location>
        <begin position="25"/>
        <end position="166"/>
    </location>
</feature>
<dbReference type="PROSITE" id="PS50902">
    <property type="entry name" value="FLAVODOXIN_LIKE"/>
    <property type="match status" value="1"/>
</dbReference>
<dbReference type="GO" id="GO:0009055">
    <property type="term" value="F:electron transfer activity"/>
    <property type="evidence" value="ECO:0007669"/>
    <property type="project" value="InterPro"/>
</dbReference>
<evidence type="ECO:0000313" key="7">
    <source>
        <dbReference type="Proteomes" id="UP000028782"/>
    </source>
</evidence>
<keyword evidence="3" id="KW-0288">FMN</keyword>
<gene>
    <name evidence="6" type="ORF">O987_15455</name>
</gene>
<protein>
    <recommendedName>
        <fullName evidence="4">Flavoprotein WrbA</fullName>
    </recommendedName>
</protein>
<keyword evidence="2" id="KW-0285">Flavoprotein</keyword>
<evidence type="ECO:0000256" key="1">
    <source>
        <dbReference type="ARBA" id="ARBA00001917"/>
    </source>
</evidence>
<dbReference type="PROSITE" id="PS00201">
    <property type="entry name" value="FLAVODOXIN"/>
    <property type="match status" value="1"/>
</dbReference>
<dbReference type="GO" id="GO:0010181">
    <property type="term" value="F:FMN binding"/>
    <property type="evidence" value="ECO:0007669"/>
    <property type="project" value="InterPro"/>
</dbReference>
<dbReference type="PANTHER" id="PTHR30546">
    <property type="entry name" value="FLAVODOXIN-RELATED PROTEIN WRBA-RELATED"/>
    <property type="match status" value="1"/>
</dbReference>
<dbReference type="GO" id="GO:0003955">
    <property type="term" value="F:NAD(P)H dehydrogenase (quinone) activity"/>
    <property type="evidence" value="ECO:0007669"/>
    <property type="project" value="TreeGrafter"/>
</dbReference>
<proteinExistence type="predicted"/>